<feature type="region of interest" description="Disordered" evidence="1">
    <location>
        <begin position="52"/>
        <end position="75"/>
    </location>
</feature>
<dbReference type="EMBL" id="CP016908">
    <property type="protein sequence ID" value="APR99652.1"/>
    <property type="molecule type" value="Genomic_DNA"/>
</dbReference>
<keyword evidence="3" id="KW-1185">Reference proteome</keyword>
<dbReference type="KEGG" id="pabo:BCY86_02405"/>
<feature type="region of interest" description="Disordered" evidence="1">
    <location>
        <begin position="1"/>
        <end position="22"/>
    </location>
</feature>
<evidence type="ECO:0000313" key="3">
    <source>
        <dbReference type="Proteomes" id="UP000185544"/>
    </source>
</evidence>
<reference evidence="2 3" key="1">
    <citation type="submission" date="2016-08" db="EMBL/GenBank/DDBJ databases">
        <title>Identification and validation of antigenic proteins from Pajaroellobacter abortibovis using de-novo genome sequence assembly and reverse vaccinology.</title>
        <authorList>
            <person name="Welly B.T."/>
            <person name="Miller M.R."/>
            <person name="Stott J.L."/>
            <person name="Blanchard M.T."/>
            <person name="Islas-Trejo A.D."/>
            <person name="O'Rourke S.M."/>
            <person name="Young A.E."/>
            <person name="Medrano J.F."/>
            <person name="Van Eenennaam A.L."/>
        </authorList>
    </citation>
    <scope>NUCLEOTIDE SEQUENCE [LARGE SCALE GENOMIC DNA]</scope>
    <source>
        <strain evidence="2 3">BTF92-0548A/99-0131</strain>
    </source>
</reference>
<protein>
    <submittedName>
        <fullName evidence="2">Uncharacterized protein</fullName>
    </submittedName>
</protein>
<name>A0A1L6MVU8_9BACT</name>
<evidence type="ECO:0000313" key="2">
    <source>
        <dbReference type="EMBL" id="APR99652.1"/>
    </source>
</evidence>
<gene>
    <name evidence="2" type="ORF">BCY86_02405</name>
</gene>
<accession>A0A1L6MVU8</accession>
<evidence type="ECO:0000256" key="1">
    <source>
        <dbReference type="SAM" id="MobiDB-lite"/>
    </source>
</evidence>
<organism evidence="2 3">
    <name type="scientific">Pajaroellobacter abortibovis</name>
    <dbReference type="NCBI Taxonomy" id="1882918"/>
    <lineage>
        <taxon>Bacteria</taxon>
        <taxon>Pseudomonadati</taxon>
        <taxon>Myxococcota</taxon>
        <taxon>Polyangia</taxon>
        <taxon>Polyangiales</taxon>
        <taxon>Polyangiaceae</taxon>
    </lineage>
</organism>
<dbReference type="AlphaFoldDB" id="A0A1L6MVU8"/>
<dbReference type="Proteomes" id="UP000185544">
    <property type="component" value="Chromosome"/>
</dbReference>
<sequence>MASCLQQPRATRRTAIGGPHGLQVMARDSTENHPTRRGFLPYLDLQSSQRRLDSKPTRTRMHKLAPQSHTVDWHPSEQPLNHRFLRICILNSIAGSFLHVP</sequence>
<proteinExistence type="predicted"/>